<gene>
    <name evidence="4" type="ORF">BPAG_LOCUS2672</name>
</gene>
<dbReference type="Proteomes" id="UP000278627">
    <property type="component" value="Unassembled WGS sequence"/>
</dbReference>
<feature type="coiled-coil region" evidence="1">
    <location>
        <begin position="412"/>
        <end position="439"/>
    </location>
</feature>
<dbReference type="InterPro" id="IPR055352">
    <property type="entry name" value="CCD_aECM"/>
</dbReference>
<evidence type="ECO:0000259" key="3">
    <source>
        <dbReference type="Pfam" id="PF23626"/>
    </source>
</evidence>
<dbReference type="Pfam" id="PF23626">
    <property type="entry name" value="CCD_aECM"/>
    <property type="match status" value="1"/>
</dbReference>
<keyword evidence="5" id="KW-1185">Reference proteome</keyword>
<evidence type="ECO:0000256" key="1">
    <source>
        <dbReference type="SAM" id="Coils"/>
    </source>
</evidence>
<evidence type="ECO:0000256" key="2">
    <source>
        <dbReference type="SAM" id="MobiDB-lite"/>
    </source>
</evidence>
<evidence type="ECO:0000313" key="6">
    <source>
        <dbReference type="WBParaSite" id="BPAG_0000270201-mRNA-1"/>
    </source>
</evidence>
<feature type="coiled-coil region" evidence="1">
    <location>
        <begin position="610"/>
        <end position="680"/>
    </location>
</feature>
<evidence type="ECO:0000313" key="5">
    <source>
        <dbReference type="Proteomes" id="UP000278627"/>
    </source>
</evidence>
<protein>
    <submittedName>
        <fullName evidence="6">ANK_REP_REGION domain-containing protein</fullName>
    </submittedName>
</protein>
<organism evidence="6">
    <name type="scientific">Brugia pahangi</name>
    <name type="common">Filarial nematode worm</name>
    <dbReference type="NCBI Taxonomy" id="6280"/>
    <lineage>
        <taxon>Eukaryota</taxon>
        <taxon>Metazoa</taxon>
        <taxon>Ecdysozoa</taxon>
        <taxon>Nematoda</taxon>
        <taxon>Chromadorea</taxon>
        <taxon>Rhabditida</taxon>
        <taxon>Spirurina</taxon>
        <taxon>Spiruromorpha</taxon>
        <taxon>Filarioidea</taxon>
        <taxon>Onchocercidae</taxon>
        <taxon>Brugia</taxon>
    </lineage>
</organism>
<feature type="compositionally biased region" description="Polar residues" evidence="2">
    <location>
        <begin position="26"/>
        <end position="39"/>
    </location>
</feature>
<reference evidence="6" key="1">
    <citation type="submission" date="2017-02" db="UniProtKB">
        <authorList>
            <consortium name="WormBaseParasite"/>
        </authorList>
    </citation>
    <scope>IDENTIFICATION</scope>
</reference>
<dbReference type="STRING" id="6280.A0A0N4T3C2"/>
<accession>A0A0N4T3C2</accession>
<dbReference type="AlphaFoldDB" id="A0A0N4T3C2"/>
<keyword evidence="1" id="KW-0175">Coiled coil</keyword>
<name>A0A0N4T3C2_BRUPA</name>
<sequence length="782" mass="88582">MEASVSPSAGTGLLGLGPSMTPFSIPESSVSMKSTVSANETGIEGRIQEEEEEQEYKKLGEKGETTYMEASVSPSAGTGLLGLSMTPFSIPESSVSMKSTVSANETGIEERIQEEEEEMKRLGEKGVLERGETTVMDEEIQKLPPARTKHVGLGISVTPHSMLETSSLPSVLVKKPEVPHEKLDEEKLEEEGLEYKKLLERGETTVMDEEIQKLPPARTKHVGLGISVTPHSMLETSSLPSVLIKKPEIPHGKLHEEKLGEEKEEEGLEYKKLLERGETTVMDEEIQKLPPARTKHVGLGISVTPHSMLETSSSPVLMRRPEVPYETESRYATEEILSSSEIASKQVKFEDKRLDIANKTDSSDIYIRTRFSTSTPNVSVVEATSSSIEETSAVTELVDEIKQGWLEAMKSLELLRKHLQDFERNIRKAAQLRAKMASRQGRGNRKNRKADITNIFSSDKGKNGHEHIVQPMDNEKEMEKLLSASLDVDNSTKNHGKLENEMNLNGTESTIGLKFRELSSHINVESKKIVENSWRKSALRQTENLIRNRKLITNNPSEMRRKMLEEQMHEALVRMENGKRDEQGEIEVKSKKEKEEEEDRVINGTVYTRLMEEKARLEEARLLREEQAELRKKQELNHGFADKAQLERQDQIAQKLEQLIENERQHREQLEREERMMNANMRHHMITPALGSPLATLIPVTNLVIMFSGFSSHVIIAIISWTIKAEEDLVLSTQCSVIRKFVRVFDINDAIEWIHMNCPIAKIYFPEESCEQVEKLFKSCLQ</sequence>
<dbReference type="WBParaSite" id="BPAG_0000270201-mRNA-1">
    <property type="protein sequence ID" value="BPAG_0000270201-mRNA-1"/>
    <property type="gene ID" value="BPAG_0000270201"/>
</dbReference>
<reference evidence="4 5" key="2">
    <citation type="submission" date="2018-11" db="EMBL/GenBank/DDBJ databases">
        <authorList>
            <consortium name="Pathogen Informatics"/>
        </authorList>
    </citation>
    <scope>NUCLEOTIDE SEQUENCE [LARGE SCALE GENOMIC DNA]</scope>
</reference>
<dbReference type="EMBL" id="UZAD01000456">
    <property type="protein sequence ID" value="VDN83858.1"/>
    <property type="molecule type" value="Genomic_DNA"/>
</dbReference>
<evidence type="ECO:0000313" key="4">
    <source>
        <dbReference type="EMBL" id="VDN83858.1"/>
    </source>
</evidence>
<feature type="domain" description="aECM cysteine-cradle" evidence="3">
    <location>
        <begin position="733"/>
        <end position="781"/>
    </location>
</feature>
<proteinExistence type="predicted"/>
<feature type="region of interest" description="Disordered" evidence="2">
    <location>
        <begin position="1"/>
        <end position="56"/>
    </location>
</feature>